<dbReference type="EMBL" id="JACASF010000011">
    <property type="protein sequence ID" value="KAF6450550.1"/>
    <property type="molecule type" value="Genomic_DNA"/>
</dbReference>
<gene>
    <name evidence="1" type="ORF">HJG59_008417</name>
</gene>
<evidence type="ECO:0000313" key="2">
    <source>
        <dbReference type="Proteomes" id="UP000550707"/>
    </source>
</evidence>
<keyword evidence="2" id="KW-1185">Reference proteome</keyword>
<name>A0A7J8FSC5_MOLMO</name>
<accession>A0A7J8FSC5</accession>
<dbReference type="AlphaFoldDB" id="A0A7J8FSC5"/>
<protein>
    <submittedName>
        <fullName evidence="1">Uncharacterized protein</fullName>
    </submittedName>
</protein>
<sequence length="151" mass="16462">MGKEVRGHSQPLEYLGYCPYGIGDFGTRGVQDHSAGTRRKGKTKVLSQNCSQAINLSPSVVAAKTSLEQVPWCGDMTSLSFPMFLEFEGTFVTPPGLRGFVDGHYCGTVALEEENNTFQVLEQRAVCVSHRTGLPCLPEEFGGAKRLEGLF</sequence>
<comment type="caution">
    <text evidence="1">The sequence shown here is derived from an EMBL/GenBank/DDBJ whole genome shotgun (WGS) entry which is preliminary data.</text>
</comment>
<organism evidence="1 2">
    <name type="scientific">Molossus molossus</name>
    <name type="common">Pallas' mastiff bat</name>
    <name type="synonym">Vespertilio molossus</name>
    <dbReference type="NCBI Taxonomy" id="27622"/>
    <lineage>
        <taxon>Eukaryota</taxon>
        <taxon>Metazoa</taxon>
        <taxon>Chordata</taxon>
        <taxon>Craniata</taxon>
        <taxon>Vertebrata</taxon>
        <taxon>Euteleostomi</taxon>
        <taxon>Mammalia</taxon>
        <taxon>Eutheria</taxon>
        <taxon>Laurasiatheria</taxon>
        <taxon>Chiroptera</taxon>
        <taxon>Yangochiroptera</taxon>
        <taxon>Molossidae</taxon>
        <taxon>Molossus</taxon>
    </lineage>
</organism>
<evidence type="ECO:0000313" key="1">
    <source>
        <dbReference type="EMBL" id="KAF6450550.1"/>
    </source>
</evidence>
<dbReference type="InParanoid" id="A0A7J8FSC5"/>
<proteinExistence type="predicted"/>
<dbReference type="Proteomes" id="UP000550707">
    <property type="component" value="Unassembled WGS sequence"/>
</dbReference>
<reference evidence="1 2" key="1">
    <citation type="journal article" date="2020" name="Nature">
        <title>Six reference-quality genomes reveal evolution of bat adaptations.</title>
        <authorList>
            <person name="Jebb D."/>
            <person name="Huang Z."/>
            <person name="Pippel M."/>
            <person name="Hughes G.M."/>
            <person name="Lavrichenko K."/>
            <person name="Devanna P."/>
            <person name="Winkler S."/>
            <person name="Jermiin L.S."/>
            <person name="Skirmuntt E.C."/>
            <person name="Katzourakis A."/>
            <person name="Burkitt-Gray L."/>
            <person name="Ray D.A."/>
            <person name="Sullivan K.A.M."/>
            <person name="Roscito J.G."/>
            <person name="Kirilenko B.M."/>
            <person name="Davalos L.M."/>
            <person name="Corthals A.P."/>
            <person name="Power M.L."/>
            <person name="Jones G."/>
            <person name="Ransome R.D."/>
            <person name="Dechmann D.K.N."/>
            <person name="Locatelli A.G."/>
            <person name="Puechmaille S.J."/>
            <person name="Fedrigo O."/>
            <person name="Jarvis E.D."/>
            <person name="Hiller M."/>
            <person name="Vernes S.C."/>
            <person name="Myers E.W."/>
            <person name="Teeling E.C."/>
        </authorList>
    </citation>
    <scope>NUCLEOTIDE SEQUENCE [LARGE SCALE GENOMIC DNA]</scope>
    <source>
        <strain evidence="1">MMolMol1</strain>
        <tissue evidence="1">Muscle</tissue>
    </source>
</reference>